<evidence type="ECO:0000256" key="3">
    <source>
        <dbReference type="ARBA" id="ARBA00023002"/>
    </source>
</evidence>
<proteinExistence type="predicted"/>
<dbReference type="Gene3D" id="3.30.43.10">
    <property type="entry name" value="Uridine Diphospho-n-acetylenolpyruvylglucosamine Reductase, domain 2"/>
    <property type="match status" value="1"/>
</dbReference>
<dbReference type="InterPro" id="IPR002346">
    <property type="entry name" value="Mopterin_DH_FAD-bd"/>
</dbReference>
<keyword evidence="2" id="KW-0274">FAD</keyword>
<accession>D3F2M3</accession>
<evidence type="ECO:0000313" key="5">
    <source>
        <dbReference type="EMBL" id="ADB52289.1"/>
    </source>
</evidence>
<dbReference type="InterPro" id="IPR051312">
    <property type="entry name" value="Diverse_Substr_Oxidored"/>
</dbReference>
<dbReference type="eggNOG" id="COG1319">
    <property type="taxonomic scope" value="Bacteria"/>
</dbReference>
<dbReference type="RefSeq" id="WP_012935340.1">
    <property type="nucleotide sequence ID" value="NC_013739.1"/>
</dbReference>
<name>D3F2M3_CONWI</name>
<dbReference type="InterPro" id="IPR016166">
    <property type="entry name" value="FAD-bd_PCMH"/>
</dbReference>
<dbReference type="SMART" id="SM01092">
    <property type="entry name" value="CO_deh_flav_C"/>
    <property type="match status" value="1"/>
</dbReference>
<reference evidence="6" key="2">
    <citation type="submission" date="2010-01" db="EMBL/GenBank/DDBJ databases">
        <title>The complete genome of Conexibacter woesei DSM 14684.</title>
        <authorList>
            <consortium name="US DOE Joint Genome Institute (JGI-PGF)"/>
            <person name="Lucas S."/>
            <person name="Copeland A."/>
            <person name="Lapidus A."/>
            <person name="Glavina del Rio T."/>
            <person name="Dalin E."/>
            <person name="Tice H."/>
            <person name="Bruce D."/>
            <person name="Goodwin L."/>
            <person name="Pitluck S."/>
            <person name="Kyrpides N."/>
            <person name="Mavromatis K."/>
            <person name="Ivanova N."/>
            <person name="Mikhailova N."/>
            <person name="Chertkov O."/>
            <person name="Brettin T."/>
            <person name="Detter J.C."/>
            <person name="Han C."/>
            <person name="Larimer F."/>
            <person name="Land M."/>
            <person name="Hauser L."/>
            <person name="Markowitz V."/>
            <person name="Cheng J.-F."/>
            <person name="Hugenholtz P."/>
            <person name="Woyke T."/>
            <person name="Wu D."/>
            <person name="Pukall R."/>
            <person name="Steenblock K."/>
            <person name="Schneider S."/>
            <person name="Klenk H.-P."/>
            <person name="Eisen J.A."/>
        </authorList>
    </citation>
    <scope>NUCLEOTIDE SEQUENCE [LARGE SCALE GENOMIC DNA]</scope>
    <source>
        <strain evidence="6">DSM 14684 / CIP 108061 / JCM 11494 / NBRC 100937 / ID131577</strain>
    </source>
</reference>
<evidence type="ECO:0000313" key="6">
    <source>
        <dbReference type="Proteomes" id="UP000008229"/>
    </source>
</evidence>
<dbReference type="InterPro" id="IPR036683">
    <property type="entry name" value="CO_DH_flav_C_dom_sf"/>
</dbReference>
<keyword evidence="1" id="KW-0285">Flavoprotein</keyword>
<dbReference type="HOGENOM" id="CLU_058050_3_0_11"/>
<dbReference type="EMBL" id="CP001854">
    <property type="protein sequence ID" value="ADB52289.1"/>
    <property type="molecule type" value="Genomic_DNA"/>
</dbReference>
<keyword evidence="3" id="KW-0560">Oxidoreductase</keyword>
<dbReference type="InterPro" id="IPR016167">
    <property type="entry name" value="FAD-bd_PCMH_sub1"/>
</dbReference>
<dbReference type="InterPro" id="IPR016169">
    <property type="entry name" value="FAD-bd_PCMH_sub2"/>
</dbReference>
<dbReference type="STRING" id="469383.Cwoe_3872"/>
<sequence length="285" mass="30265">MLLPELEYARPATVDEAVERLAAHRNARVLAGGQTLLNALKLRIVHPDVLVDVSRLEELRQVVREQDGTLRLGAALTYDELASDELMRRHHPVTAQMTSRIVDRQVRARGTLGGNVCLADPTSNFPPLLVALGARLVVRGAAGVREVAADDFFLAPYMTAVQPGELLTEVVLPPLAPGEGVGYESLQVGIDSWALARASALVRVQDGTIAAARVVLGCGAVPARQPAMERALVGGPAERDAIAQAAKLAGEDFDPPGDVHATAEYRTAMARVMALRAVVAATKEA</sequence>
<dbReference type="OrthoDB" id="9793944at2"/>
<dbReference type="PROSITE" id="PS51387">
    <property type="entry name" value="FAD_PCMH"/>
    <property type="match status" value="1"/>
</dbReference>
<keyword evidence="6" id="KW-1185">Reference proteome</keyword>
<dbReference type="GO" id="GO:0071949">
    <property type="term" value="F:FAD binding"/>
    <property type="evidence" value="ECO:0007669"/>
    <property type="project" value="InterPro"/>
</dbReference>
<evidence type="ECO:0000256" key="1">
    <source>
        <dbReference type="ARBA" id="ARBA00022630"/>
    </source>
</evidence>
<evidence type="ECO:0000256" key="2">
    <source>
        <dbReference type="ARBA" id="ARBA00022827"/>
    </source>
</evidence>
<dbReference type="InterPro" id="IPR005107">
    <property type="entry name" value="CO_DH_flav_C"/>
</dbReference>
<reference evidence="5 6" key="1">
    <citation type="journal article" date="2010" name="Stand. Genomic Sci.">
        <title>Complete genome sequence of Conexibacter woesei type strain (ID131577).</title>
        <authorList>
            <person name="Pukall R."/>
            <person name="Lapidus A."/>
            <person name="Glavina Del Rio T."/>
            <person name="Copeland A."/>
            <person name="Tice H."/>
            <person name="Cheng J.-F."/>
            <person name="Lucas S."/>
            <person name="Chen F."/>
            <person name="Nolan M."/>
            <person name="Bruce D."/>
            <person name="Goodwin L."/>
            <person name="Pitluck S."/>
            <person name="Mavromatis K."/>
            <person name="Ivanova N."/>
            <person name="Ovchinnikova G."/>
            <person name="Pati A."/>
            <person name="Chen A."/>
            <person name="Palaniappan K."/>
            <person name="Land M."/>
            <person name="Hauser L."/>
            <person name="Chang Y.-J."/>
            <person name="Jeffries C.D."/>
            <person name="Chain P."/>
            <person name="Meincke L."/>
            <person name="Sims D."/>
            <person name="Brettin T."/>
            <person name="Detter J.C."/>
            <person name="Rohde M."/>
            <person name="Goeker M."/>
            <person name="Bristow J."/>
            <person name="Eisen J.A."/>
            <person name="Markowitz V."/>
            <person name="Kyrpides N.C."/>
            <person name="Klenk H.-P."/>
            <person name="Hugenholtz P."/>
        </authorList>
    </citation>
    <scope>NUCLEOTIDE SEQUENCE [LARGE SCALE GENOMIC DNA]</scope>
    <source>
        <strain evidence="6">DSM 14684 / CIP 108061 / JCM 11494 / NBRC 100937 / ID131577</strain>
    </source>
</reference>
<dbReference type="PANTHER" id="PTHR42659:SF2">
    <property type="entry name" value="XANTHINE DEHYDROGENASE SUBUNIT C-RELATED"/>
    <property type="match status" value="1"/>
</dbReference>
<dbReference type="Gene3D" id="3.30.390.50">
    <property type="entry name" value="CO dehydrogenase flavoprotein, C-terminal domain"/>
    <property type="match status" value="1"/>
</dbReference>
<protein>
    <submittedName>
        <fullName evidence="5">Molybdopterin dehydrogenase FAD-binding protein</fullName>
    </submittedName>
</protein>
<dbReference type="GO" id="GO:0016491">
    <property type="term" value="F:oxidoreductase activity"/>
    <property type="evidence" value="ECO:0007669"/>
    <property type="project" value="UniProtKB-KW"/>
</dbReference>
<feature type="domain" description="FAD-binding PCMH-type" evidence="4">
    <location>
        <begin position="1"/>
        <end position="177"/>
    </location>
</feature>
<dbReference type="AlphaFoldDB" id="D3F2M3"/>
<dbReference type="Gene3D" id="3.30.465.10">
    <property type="match status" value="1"/>
</dbReference>
<dbReference type="KEGG" id="cwo:Cwoe_3872"/>
<dbReference type="PANTHER" id="PTHR42659">
    <property type="entry name" value="XANTHINE DEHYDROGENASE SUBUNIT C-RELATED"/>
    <property type="match status" value="1"/>
</dbReference>
<dbReference type="SUPFAM" id="SSF55447">
    <property type="entry name" value="CO dehydrogenase flavoprotein C-terminal domain-like"/>
    <property type="match status" value="1"/>
</dbReference>
<organism evidence="5 6">
    <name type="scientific">Conexibacter woesei (strain DSM 14684 / CCUG 47730 / CIP 108061 / JCM 11494 / NBRC 100937 / ID131577)</name>
    <dbReference type="NCBI Taxonomy" id="469383"/>
    <lineage>
        <taxon>Bacteria</taxon>
        <taxon>Bacillati</taxon>
        <taxon>Actinomycetota</taxon>
        <taxon>Thermoleophilia</taxon>
        <taxon>Solirubrobacterales</taxon>
        <taxon>Conexibacteraceae</taxon>
        <taxon>Conexibacter</taxon>
    </lineage>
</organism>
<dbReference type="Pfam" id="PF03450">
    <property type="entry name" value="CO_deh_flav_C"/>
    <property type="match status" value="1"/>
</dbReference>
<dbReference type="Proteomes" id="UP000008229">
    <property type="component" value="Chromosome"/>
</dbReference>
<dbReference type="SUPFAM" id="SSF56176">
    <property type="entry name" value="FAD-binding/transporter-associated domain-like"/>
    <property type="match status" value="1"/>
</dbReference>
<dbReference type="Pfam" id="PF00941">
    <property type="entry name" value="FAD_binding_5"/>
    <property type="match status" value="1"/>
</dbReference>
<evidence type="ECO:0000259" key="4">
    <source>
        <dbReference type="PROSITE" id="PS51387"/>
    </source>
</evidence>
<dbReference type="InterPro" id="IPR036318">
    <property type="entry name" value="FAD-bd_PCMH-like_sf"/>
</dbReference>
<gene>
    <name evidence="5" type="ordered locus">Cwoe_3872</name>
</gene>